<dbReference type="Pfam" id="PF00483">
    <property type="entry name" value="NTP_transferase"/>
    <property type="match status" value="1"/>
</dbReference>
<keyword evidence="9" id="KW-0012">Acyltransferase</keyword>
<evidence type="ECO:0000256" key="3">
    <source>
        <dbReference type="ARBA" id="ARBA00012225"/>
    </source>
</evidence>
<evidence type="ECO:0000313" key="14">
    <source>
        <dbReference type="EMBL" id="TYT62988.1"/>
    </source>
</evidence>
<keyword evidence="6 14" id="KW-0808">Transferase</keyword>
<name>A0A5D5AMB2_9EURY</name>
<dbReference type="Gene3D" id="3.90.550.10">
    <property type="entry name" value="Spore Coat Polysaccharide Biosynthesis Protein SpsA, Chain A"/>
    <property type="match status" value="1"/>
</dbReference>
<comment type="caution">
    <text evidence="14">The sequence shown here is derived from an EMBL/GenBank/DDBJ whole genome shotgun (WGS) entry which is preliminary data.</text>
</comment>
<gene>
    <name evidence="14" type="ORF">FYC77_04905</name>
</gene>
<comment type="pathway">
    <text evidence="2">Nucleotide-sugar biosynthesis; UDP-N-acetyl-alpha-D-glucosamine biosynthesis; UDP-N-acetyl-alpha-D-glucosamine from N-acetyl-alpha-D-glucosamine 1-phosphate: step 1/1.</text>
</comment>
<dbReference type="InterPro" id="IPR005835">
    <property type="entry name" value="NTP_transferase_dom"/>
</dbReference>
<comment type="catalytic activity">
    <reaction evidence="10">
        <text>alpha-D-glucosamine 1-phosphate + acetyl-CoA = N-acetyl-alpha-D-glucosamine 1-phosphate + CoA + H(+)</text>
        <dbReference type="Rhea" id="RHEA:13725"/>
        <dbReference type="ChEBI" id="CHEBI:15378"/>
        <dbReference type="ChEBI" id="CHEBI:57287"/>
        <dbReference type="ChEBI" id="CHEBI:57288"/>
        <dbReference type="ChEBI" id="CHEBI:57776"/>
        <dbReference type="ChEBI" id="CHEBI:58516"/>
        <dbReference type="EC" id="2.3.1.157"/>
    </reaction>
</comment>
<dbReference type="AlphaFoldDB" id="A0A5D5AMB2"/>
<keyword evidence="7" id="KW-0548">Nucleotidyltransferase</keyword>
<dbReference type="SUPFAM" id="SSF51161">
    <property type="entry name" value="Trimeric LpxA-like enzymes"/>
    <property type="match status" value="1"/>
</dbReference>
<evidence type="ECO:0000256" key="4">
    <source>
        <dbReference type="ARBA" id="ARBA00012457"/>
    </source>
</evidence>
<dbReference type="PANTHER" id="PTHR43584:SF8">
    <property type="entry name" value="N-ACETYLMURAMATE ALPHA-1-PHOSPHATE URIDYLYLTRANSFERASE"/>
    <property type="match status" value="1"/>
</dbReference>
<feature type="domain" description="Mannose-1-phosphate guanyltransferase C-terminal" evidence="13">
    <location>
        <begin position="259"/>
        <end position="384"/>
    </location>
</feature>
<dbReference type="EC" id="2.7.7.23" evidence="4"/>
<proteinExistence type="predicted"/>
<evidence type="ECO:0000256" key="2">
    <source>
        <dbReference type="ARBA" id="ARBA00005208"/>
    </source>
</evidence>
<evidence type="ECO:0000313" key="15">
    <source>
        <dbReference type="Proteomes" id="UP000324104"/>
    </source>
</evidence>
<dbReference type="Gene3D" id="2.160.10.10">
    <property type="entry name" value="Hexapeptide repeat proteins"/>
    <property type="match status" value="1"/>
</dbReference>
<comment type="catalytic activity">
    <reaction evidence="11">
        <text>N-acetyl-alpha-D-glucosamine 1-phosphate + UTP + H(+) = UDP-N-acetyl-alpha-D-glucosamine + diphosphate</text>
        <dbReference type="Rhea" id="RHEA:13509"/>
        <dbReference type="ChEBI" id="CHEBI:15378"/>
        <dbReference type="ChEBI" id="CHEBI:33019"/>
        <dbReference type="ChEBI" id="CHEBI:46398"/>
        <dbReference type="ChEBI" id="CHEBI:57705"/>
        <dbReference type="ChEBI" id="CHEBI:57776"/>
        <dbReference type="EC" id="2.7.7.23"/>
    </reaction>
</comment>
<dbReference type="EC" id="2.3.1.157" evidence="3"/>
<dbReference type="GO" id="GO:0019134">
    <property type="term" value="F:glucosamine-1-phosphate N-acetyltransferase activity"/>
    <property type="evidence" value="ECO:0007669"/>
    <property type="project" value="UniProtKB-EC"/>
</dbReference>
<comment type="pathway">
    <text evidence="1">Nucleotide-sugar biosynthesis; UDP-N-acetyl-alpha-D-glucosamine biosynthesis; N-acetyl-alpha-D-glucosamine 1-phosphate from alpha-D-glucosamine 6-phosphate (route II): step 2/2.</text>
</comment>
<dbReference type="RefSeq" id="WP_149080392.1">
    <property type="nucleotide sequence ID" value="NZ_VTAW01000004.1"/>
</dbReference>
<evidence type="ECO:0000256" key="6">
    <source>
        <dbReference type="ARBA" id="ARBA00022679"/>
    </source>
</evidence>
<accession>A0A5D5AMB2</accession>
<feature type="domain" description="Nucleotidyl transferase" evidence="12">
    <location>
        <begin position="6"/>
        <end position="218"/>
    </location>
</feature>
<dbReference type="InterPro" id="IPR050065">
    <property type="entry name" value="GlmU-like"/>
</dbReference>
<dbReference type="InterPro" id="IPR056729">
    <property type="entry name" value="GMPPB_C"/>
</dbReference>
<evidence type="ECO:0000259" key="13">
    <source>
        <dbReference type="Pfam" id="PF25087"/>
    </source>
</evidence>
<keyword evidence="15" id="KW-1185">Reference proteome</keyword>
<dbReference type="Proteomes" id="UP000324104">
    <property type="component" value="Unassembled WGS sequence"/>
</dbReference>
<evidence type="ECO:0000256" key="5">
    <source>
        <dbReference type="ARBA" id="ARBA00013414"/>
    </source>
</evidence>
<evidence type="ECO:0000256" key="11">
    <source>
        <dbReference type="ARBA" id="ARBA00048493"/>
    </source>
</evidence>
<dbReference type="SUPFAM" id="SSF53448">
    <property type="entry name" value="Nucleotide-diphospho-sugar transferases"/>
    <property type="match status" value="1"/>
</dbReference>
<organism evidence="14 15">
    <name type="scientific">Natrialba swarupiae</name>
    <dbReference type="NCBI Taxonomy" id="2448032"/>
    <lineage>
        <taxon>Archaea</taxon>
        <taxon>Methanobacteriati</taxon>
        <taxon>Methanobacteriota</taxon>
        <taxon>Stenosarchaea group</taxon>
        <taxon>Halobacteria</taxon>
        <taxon>Halobacteriales</taxon>
        <taxon>Natrialbaceae</taxon>
        <taxon>Natrialba</taxon>
    </lineage>
</organism>
<evidence type="ECO:0000256" key="7">
    <source>
        <dbReference type="ARBA" id="ARBA00022695"/>
    </source>
</evidence>
<keyword evidence="8" id="KW-0511">Multifunctional enzyme</keyword>
<reference evidence="14 15" key="1">
    <citation type="submission" date="2019-08" db="EMBL/GenBank/DDBJ databases">
        <title>Archaea genome.</title>
        <authorList>
            <person name="Kajale S."/>
            <person name="Shouche Y."/>
            <person name="Deshpande N."/>
            <person name="Sharma A."/>
        </authorList>
    </citation>
    <scope>NUCLEOTIDE SEQUENCE [LARGE SCALE GENOMIC DNA]</scope>
    <source>
        <strain evidence="14 15">ESP3B_9</strain>
    </source>
</reference>
<dbReference type="CDD" id="cd04181">
    <property type="entry name" value="NTP_transferase"/>
    <property type="match status" value="1"/>
</dbReference>
<dbReference type="InterPro" id="IPR029044">
    <property type="entry name" value="Nucleotide-diphossugar_trans"/>
</dbReference>
<dbReference type="PANTHER" id="PTHR43584">
    <property type="entry name" value="NUCLEOTIDYL TRANSFERASE"/>
    <property type="match status" value="1"/>
</dbReference>
<dbReference type="Pfam" id="PF25087">
    <property type="entry name" value="GMPPB_C"/>
    <property type="match status" value="1"/>
</dbReference>
<protein>
    <recommendedName>
        <fullName evidence="5">Bifunctional protein GlmU</fullName>
        <ecNumber evidence="3">2.3.1.157</ecNumber>
        <ecNumber evidence="4">2.7.7.23</ecNumber>
    </recommendedName>
</protein>
<evidence type="ECO:0000256" key="10">
    <source>
        <dbReference type="ARBA" id="ARBA00048247"/>
    </source>
</evidence>
<sequence length="393" mass="41827">MTERTAVVLAAGEGNRLRPLTRHRPKPMLSVGVRPILEHTLDALVDAGITSIVVVVGYKRTDVQSYFGPSYRDVPITYVTQEKQLGTGHAVLTAESSVDEDFLVVNGDQVIDATLVRDVLDAHDEHDSAATLGLIYRVDVGEYGGVITDGEAVVELVEGPQDDRDYRLNVGVYCFEQTVFEAIRRTAPRAGEHLLVDAIDHLIEIGNTVHGVESDGFWAEANYPWDLLGLSQTLVAEDPLIEEPRIPESTNVHESATIRTPVVAASDCEIGPGAVVGPYTCLGTNTAVESNAVVERCLVDTDGRIGPNATLVDCVIGRGVRIGPGTTAPGGPADVRVADRIYEGRQLGALLGDRVNDRGGSTYAPGAVVGADATVRSGAIVDGCNRSAIEVDR</sequence>
<evidence type="ECO:0000256" key="1">
    <source>
        <dbReference type="ARBA" id="ARBA00005166"/>
    </source>
</evidence>
<dbReference type="EMBL" id="VTAW01000004">
    <property type="protein sequence ID" value="TYT62988.1"/>
    <property type="molecule type" value="Genomic_DNA"/>
</dbReference>
<dbReference type="GO" id="GO:0003977">
    <property type="term" value="F:UDP-N-acetylglucosamine diphosphorylase activity"/>
    <property type="evidence" value="ECO:0007669"/>
    <property type="project" value="UniProtKB-EC"/>
</dbReference>
<evidence type="ECO:0000256" key="8">
    <source>
        <dbReference type="ARBA" id="ARBA00023268"/>
    </source>
</evidence>
<dbReference type="InterPro" id="IPR011004">
    <property type="entry name" value="Trimer_LpxA-like_sf"/>
</dbReference>
<evidence type="ECO:0000259" key="12">
    <source>
        <dbReference type="Pfam" id="PF00483"/>
    </source>
</evidence>
<evidence type="ECO:0000256" key="9">
    <source>
        <dbReference type="ARBA" id="ARBA00023315"/>
    </source>
</evidence>